<keyword evidence="14" id="KW-1185">Reference proteome</keyword>
<comment type="pathway">
    <text evidence="1 9">Amino-acid degradation; L-proline degradation into L-glutamate; L-glutamate from L-proline: step 2/2.</text>
</comment>
<evidence type="ECO:0000256" key="6">
    <source>
        <dbReference type="ARBA" id="ARBA00048142"/>
    </source>
</evidence>
<feature type="domain" description="Aldehyde dehydrogenase" evidence="12">
    <location>
        <begin position="144"/>
        <end position="601"/>
    </location>
</feature>
<keyword evidence="3 8" id="KW-0560">Oxidoreductase</keyword>
<gene>
    <name evidence="13" type="ORF">SCAR479_03056</name>
</gene>
<dbReference type="InterPro" id="IPR029510">
    <property type="entry name" value="Ald_DH_CS_GLU"/>
</dbReference>
<evidence type="ECO:0000259" key="12">
    <source>
        <dbReference type="Pfam" id="PF00171"/>
    </source>
</evidence>
<dbReference type="InterPro" id="IPR015590">
    <property type="entry name" value="Aldehyde_DH_dom"/>
</dbReference>
<reference evidence="13 14" key="1">
    <citation type="submission" date="2024-02" db="EMBL/GenBank/DDBJ databases">
        <title>First draft genome assembly of two strains of Seiridium cardinale.</title>
        <authorList>
            <person name="Emiliani G."/>
            <person name="Scali E."/>
        </authorList>
    </citation>
    <scope>NUCLEOTIDE SEQUENCE [LARGE SCALE GENOMIC DNA]</scope>
    <source>
        <strain evidence="13 14">BM-138-000479</strain>
    </source>
</reference>
<comment type="catalytic activity">
    <reaction evidence="6 9">
        <text>L-glutamate 5-semialdehyde + NAD(+) + H2O = L-glutamate + NADH + 2 H(+)</text>
        <dbReference type="Rhea" id="RHEA:30235"/>
        <dbReference type="ChEBI" id="CHEBI:15377"/>
        <dbReference type="ChEBI" id="CHEBI:15378"/>
        <dbReference type="ChEBI" id="CHEBI:29985"/>
        <dbReference type="ChEBI" id="CHEBI:57540"/>
        <dbReference type="ChEBI" id="CHEBI:57945"/>
        <dbReference type="ChEBI" id="CHEBI:58066"/>
        <dbReference type="EC" id="1.2.1.88"/>
    </reaction>
</comment>
<evidence type="ECO:0000313" key="14">
    <source>
        <dbReference type="Proteomes" id="UP001465668"/>
    </source>
</evidence>
<dbReference type="InterPro" id="IPR016163">
    <property type="entry name" value="Ald_DH_C"/>
</dbReference>
<dbReference type="InterPro" id="IPR016160">
    <property type="entry name" value="Ald_DH_CS_CYS"/>
</dbReference>
<dbReference type="PANTHER" id="PTHR42862:SF1">
    <property type="entry name" value="DELTA-1-PYRROLINE-5-CARBOXYLATE DEHYDROGENASE 2, ISOFORM A-RELATED"/>
    <property type="match status" value="1"/>
</dbReference>
<dbReference type="EMBL" id="JARVKM010000008">
    <property type="protein sequence ID" value="KAK9779932.1"/>
    <property type="molecule type" value="Genomic_DNA"/>
</dbReference>
<evidence type="ECO:0000256" key="10">
    <source>
        <dbReference type="RuleBase" id="RU366030"/>
    </source>
</evidence>
<feature type="region of interest" description="Disordered" evidence="11">
    <location>
        <begin position="132"/>
        <end position="151"/>
    </location>
</feature>
<dbReference type="PANTHER" id="PTHR42862">
    <property type="entry name" value="DELTA-1-PYRROLINE-5-CARBOXYLATE DEHYDROGENASE 1, ISOFORM A-RELATED"/>
    <property type="match status" value="1"/>
</dbReference>
<dbReference type="InterPro" id="IPR016162">
    <property type="entry name" value="Ald_DH_N"/>
</dbReference>
<feature type="active site" evidence="7">
    <location>
        <position position="374"/>
    </location>
</feature>
<evidence type="ECO:0000256" key="11">
    <source>
        <dbReference type="SAM" id="MobiDB-lite"/>
    </source>
</evidence>
<evidence type="ECO:0000256" key="5">
    <source>
        <dbReference type="ARBA" id="ARBA00023062"/>
    </source>
</evidence>
<dbReference type="InterPro" id="IPR016161">
    <property type="entry name" value="Ald_DH/histidinol_DH"/>
</dbReference>
<sequence length="624" mass="69069">MPISDRLVPFELQIADMTCSLLSLISMSDFEVIYGELRVSNCLQENCCQHLPASPVIEDPSFVPERPDFEKSEKPNYEELHCVETIEGLPSPQQSSNYSSPEREKLEETLTRLRSQLPLRSEIFVNGKIQTQSQSQDQPLPGEHATTFTSFPQATKEQVSNAIESALKAKKSWEQTPFVDRAAIFLKAAELVTTKYRYELIAATMLGQGKNIWQGEVDAAAELADFFRLNCNYAAEIMERQPDRGSDGMWSRLDYRPMEGFVYAISPFNFTAIGGNLISGPALMGNVVLWKPSASNIYASTIVYKILLEAGLPPDVIQFIPGDAEEITSTILAHREFAGLNFVGSSDVFRSLYAKIGQGIGNKTYRDFPRVVGETSGKNFTLIHPSADISSAVNHTIRGSFEYQGQKCSATSRLYLPESRSKEFLDGLQSKIKEITIGSPDKDLAAFMGPVIHRRSFEKIKSVIDASNEDSSLKLLAGGKYDDSTGFYVEPTVYVADSPTHRLFDEEIFGPVLTIYVYPDNQWTPILDQVDKSGGGFALTGAVFANDRGALRQAEDTLRYSAGNLYLNCKTTAALIGQQSFGGSRASGTNDKAGSSNVMLRFVSPRLIKEEFFEATGFKYPSNY</sequence>
<dbReference type="SUPFAM" id="SSF53720">
    <property type="entry name" value="ALDH-like"/>
    <property type="match status" value="1"/>
</dbReference>
<dbReference type="NCBIfam" id="TIGR01236">
    <property type="entry name" value="D1pyr5carbox1"/>
    <property type="match status" value="1"/>
</dbReference>
<evidence type="ECO:0000256" key="8">
    <source>
        <dbReference type="RuleBase" id="RU003345"/>
    </source>
</evidence>
<dbReference type="InterPro" id="IPR005931">
    <property type="entry name" value="P5CDH/ALDH4A1"/>
</dbReference>
<evidence type="ECO:0000313" key="13">
    <source>
        <dbReference type="EMBL" id="KAK9779932.1"/>
    </source>
</evidence>
<protein>
    <recommendedName>
        <fullName evidence="9 10">Multifunctional fusion protein</fullName>
    </recommendedName>
    <domain>
        <recommendedName>
            <fullName evidence="10">Delta-1-pyrroline-5-carboxylate dehydrogenase</fullName>
            <shortName evidence="10">P5C dehydrogenase</shortName>
        </recommendedName>
        <alternativeName>
            <fullName evidence="9">L-glutamate gamma-semialdehyde dehydrogenase</fullName>
        </alternativeName>
    </domain>
    <domain>
        <recommendedName>
            <fullName evidence="9">L-glutamate gamma-semialdehyde dehydrogenase</fullName>
            <ecNumber evidence="9">1.2.1.88</ecNumber>
        </recommendedName>
    </domain>
</protein>
<dbReference type="EC" id="1.2.1.88" evidence="9"/>
<dbReference type="PROSITE" id="PS00070">
    <property type="entry name" value="ALDEHYDE_DEHYDR_CYS"/>
    <property type="match status" value="1"/>
</dbReference>
<evidence type="ECO:0000256" key="3">
    <source>
        <dbReference type="ARBA" id="ARBA00023002"/>
    </source>
</evidence>
<accession>A0ABR2Y2B2</accession>
<name>A0ABR2Y2B2_9PEZI</name>
<dbReference type="PROSITE" id="PS00687">
    <property type="entry name" value="ALDEHYDE_DEHYDR_GLU"/>
    <property type="match status" value="1"/>
</dbReference>
<evidence type="ECO:0000256" key="7">
    <source>
        <dbReference type="PROSITE-ProRule" id="PRU10007"/>
    </source>
</evidence>
<evidence type="ECO:0000256" key="1">
    <source>
        <dbReference type="ARBA" id="ARBA00004786"/>
    </source>
</evidence>
<dbReference type="Gene3D" id="3.40.605.10">
    <property type="entry name" value="Aldehyde Dehydrogenase, Chain A, domain 1"/>
    <property type="match status" value="1"/>
</dbReference>
<keyword evidence="4 9" id="KW-0520">NAD</keyword>
<evidence type="ECO:0000256" key="2">
    <source>
        <dbReference type="ARBA" id="ARBA00009986"/>
    </source>
</evidence>
<organism evidence="13 14">
    <name type="scientific">Seiridium cardinale</name>
    <dbReference type="NCBI Taxonomy" id="138064"/>
    <lineage>
        <taxon>Eukaryota</taxon>
        <taxon>Fungi</taxon>
        <taxon>Dikarya</taxon>
        <taxon>Ascomycota</taxon>
        <taxon>Pezizomycotina</taxon>
        <taxon>Sordariomycetes</taxon>
        <taxon>Xylariomycetidae</taxon>
        <taxon>Amphisphaeriales</taxon>
        <taxon>Sporocadaceae</taxon>
        <taxon>Seiridium</taxon>
    </lineage>
</organism>
<keyword evidence="5 9" id="KW-0642">Proline metabolism</keyword>
<comment type="similarity">
    <text evidence="2 8">Belongs to the aldehyde dehydrogenase family.</text>
</comment>
<feature type="compositionally biased region" description="Low complexity" evidence="11">
    <location>
        <begin position="90"/>
        <end position="100"/>
    </location>
</feature>
<dbReference type="InterPro" id="IPR050485">
    <property type="entry name" value="Proline_metab_enzyme"/>
</dbReference>
<proteinExistence type="inferred from homology"/>
<comment type="caution">
    <text evidence="13">The sequence shown here is derived from an EMBL/GenBank/DDBJ whole genome shotgun (WGS) entry which is preliminary data.</text>
</comment>
<dbReference type="Gene3D" id="3.40.309.10">
    <property type="entry name" value="Aldehyde Dehydrogenase, Chain A, domain 2"/>
    <property type="match status" value="1"/>
</dbReference>
<evidence type="ECO:0000256" key="4">
    <source>
        <dbReference type="ARBA" id="ARBA00023027"/>
    </source>
</evidence>
<dbReference type="Pfam" id="PF00171">
    <property type="entry name" value="Aldedh"/>
    <property type="match status" value="1"/>
</dbReference>
<evidence type="ECO:0000256" key="9">
    <source>
        <dbReference type="RuleBase" id="RU366016"/>
    </source>
</evidence>
<dbReference type="Proteomes" id="UP001465668">
    <property type="component" value="Unassembled WGS sequence"/>
</dbReference>
<feature type="region of interest" description="Disordered" evidence="11">
    <location>
        <begin position="86"/>
        <end position="107"/>
    </location>
</feature>